<feature type="domain" description="Transglycosylase SLT" evidence="4">
    <location>
        <begin position="537"/>
        <end position="632"/>
    </location>
</feature>
<evidence type="ECO:0000259" key="4">
    <source>
        <dbReference type="Pfam" id="PF01464"/>
    </source>
</evidence>
<reference evidence="5" key="1">
    <citation type="submission" date="2008-01" db="EMBL/GenBank/DDBJ databases">
        <title>Complete sequence of chromosome of Caulobacter sp. K31.</title>
        <authorList>
            <consortium name="US DOE Joint Genome Institute"/>
            <person name="Copeland A."/>
            <person name="Lucas S."/>
            <person name="Lapidus A."/>
            <person name="Barry K."/>
            <person name="Glavina del Rio T."/>
            <person name="Dalin E."/>
            <person name="Tice H."/>
            <person name="Pitluck S."/>
            <person name="Bruce D."/>
            <person name="Goodwin L."/>
            <person name="Thompson L.S."/>
            <person name="Brettin T."/>
            <person name="Detter J.C."/>
            <person name="Han C."/>
            <person name="Schmutz J."/>
            <person name="Larimer F."/>
            <person name="Land M."/>
            <person name="Hauser L."/>
            <person name="Kyrpides N."/>
            <person name="Kim E."/>
            <person name="Stephens C."/>
            <person name="Richardson P."/>
        </authorList>
    </citation>
    <scope>NUCLEOTIDE SEQUENCE [LARGE SCALE GENOMIC DNA]</scope>
    <source>
        <strain evidence="5">K31</strain>
    </source>
</reference>
<organism evidence="5">
    <name type="scientific">Caulobacter sp. (strain K31)</name>
    <dbReference type="NCBI Taxonomy" id="366602"/>
    <lineage>
        <taxon>Bacteria</taxon>
        <taxon>Pseudomonadati</taxon>
        <taxon>Pseudomonadota</taxon>
        <taxon>Alphaproteobacteria</taxon>
        <taxon>Caulobacterales</taxon>
        <taxon>Caulobacteraceae</taxon>
        <taxon>Caulobacter</taxon>
    </lineage>
</organism>
<dbReference type="Pfam" id="PF01464">
    <property type="entry name" value="SLT"/>
    <property type="match status" value="1"/>
</dbReference>
<dbReference type="OrthoDB" id="9815002at2"/>
<dbReference type="InterPro" id="IPR023346">
    <property type="entry name" value="Lysozyme-like_dom_sf"/>
</dbReference>
<dbReference type="EMBL" id="CP000927">
    <property type="protein sequence ID" value="ABZ72214.1"/>
    <property type="molecule type" value="Genomic_DNA"/>
</dbReference>
<dbReference type="HOGENOM" id="CLU_015184_0_1_5"/>
<keyword evidence="3" id="KW-0732">Signal</keyword>
<evidence type="ECO:0000313" key="5">
    <source>
        <dbReference type="EMBL" id="ABZ72214.1"/>
    </source>
</evidence>
<dbReference type="GO" id="GO:0004553">
    <property type="term" value="F:hydrolase activity, hydrolyzing O-glycosyl compounds"/>
    <property type="evidence" value="ECO:0007669"/>
    <property type="project" value="InterPro"/>
</dbReference>
<evidence type="ECO:0000256" key="3">
    <source>
        <dbReference type="ARBA" id="ARBA00022729"/>
    </source>
</evidence>
<dbReference type="CDD" id="cd13401">
    <property type="entry name" value="Slt70-like"/>
    <property type="match status" value="1"/>
</dbReference>
<dbReference type="eggNOG" id="COG0741">
    <property type="taxonomic scope" value="Bacteria"/>
</dbReference>
<comment type="similarity">
    <text evidence="1">Belongs to the transglycosylase Slt family.</text>
</comment>
<comment type="similarity">
    <text evidence="2">Belongs to the virb1 family.</text>
</comment>
<dbReference type="InterPro" id="IPR000189">
    <property type="entry name" value="Transglyc_AS"/>
</dbReference>
<dbReference type="SUPFAM" id="SSF53955">
    <property type="entry name" value="Lysozyme-like"/>
    <property type="match status" value="1"/>
</dbReference>
<dbReference type="CAZy" id="GH23">
    <property type="family name" value="Glycoside Hydrolase Family 23"/>
</dbReference>
<dbReference type="KEGG" id="cak:Caul_3087"/>
<protein>
    <submittedName>
        <fullName evidence="5">Lytic transglycosylase catalytic</fullName>
    </submittedName>
</protein>
<accession>B0T1M5</accession>
<dbReference type="PROSITE" id="PS00922">
    <property type="entry name" value="TRANSGLYCOSYLASE"/>
    <property type="match status" value="1"/>
</dbReference>
<dbReference type="AlphaFoldDB" id="B0T1M5"/>
<sequence length="726" mass="77233" precursor="true">MASGLGKVLLGVGGVVALGGIALFGVAVAQDVVALPSAPQPYAGSATPRGLITTPPTATYATPAEADAANLRIAVTSRDPATIRMAMSGIQDPLSRKIALWALVDAGAESMSFFELDQARRDLSGWPRGIRRENATEKALVSSGLDAERMIAWFGGRDPQTAEGAMSLAAAYQAAGRTADATNLIRHFWRDEVFEIDAQRGIQARFGALLTTDDHVRRADVLLYGLQGPAARDMIPLLPADAQAPALARIAFRSNAANANALFDALTPAQQASPGVAFERAAYLRRKGLDTLALQLVRQFPAPPPNDEAAAAVWRERKQLVVSALKAGDGASAYAAANAHLKGGSDAAESEFYAGWLALTRLRDPDAAANHFARIAEIGASPITRGRALYWQGRAAEAQGDRIAAQAFYAEGARYITTFYGQLAAEKAGLTEIRLDKDPTITQADRARFEGRELVRAARTLMAIGARDQFRVFVLYIDDQLPTAEEEALLVDMARSYGDQDLAMRAVRTAAQRGFILTERGYPLLDQHFTPGPGAAETAFVYSISRQESNFDPNARSAPGARGMMQLMPATAAIVARQLGEAHSVDRLSDPVYNMRLGSTYLGSMVNNFSGSYIMAAAAYNAGPGRPTQWVALCGDPRGATTDPLDFIECIPFSETRNYVMRTIETTMVYRARLNGGVAPLTLSSDLKRGGYSYAGPSGTAAGSLPPIGASATVAIPQGGYVPGTQ</sequence>
<gene>
    <name evidence="5" type="ordered locus">Caul_3087</name>
</gene>
<dbReference type="PANTHER" id="PTHR37423:SF2">
    <property type="entry name" value="MEMBRANE-BOUND LYTIC MUREIN TRANSGLYCOSYLASE C"/>
    <property type="match status" value="1"/>
</dbReference>
<proteinExistence type="inferred from homology"/>
<dbReference type="InterPro" id="IPR008939">
    <property type="entry name" value="Lytic_TGlycosylase_superhlx_U"/>
</dbReference>
<dbReference type="SUPFAM" id="SSF48435">
    <property type="entry name" value="Bacterial muramidases"/>
    <property type="match status" value="1"/>
</dbReference>
<dbReference type="Gene3D" id="1.25.20.10">
    <property type="entry name" value="Bacterial muramidases"/>
    <property type="match status" value="1"/>
</dbReference>
<dbReference type="GO" id="GO:0008933">
    <property type="term" value="F:peptidoglycan lytic transglycosylase activity"/>
    <property type="evidence" value="ECO:0007669"/>
    <property type="project" value="InterPro"/>
</dbReference>
<name>B0T1M5_CAUSK</name>
<dbReference type="InterPro" id="IPR008258">
    <property type="entry name" value="Transglycosylase_SLT_dom_1"/>
</dbReference>
<dbReference type="PANTHER" id="PTHR37423">
    <property type="entry name" value="SOLUBLE LYTIC MUREIN TRANSGLYCOSYLASE-RELATED"/>
    <property type="match status" value="1"/>
</dbReference>
<evidence type="ECO:0000256" key="2">
    <source>
        <dbReference type="ARBA" id="ARBA00009387"/>
    </source>
</evidence>
<dbReference type="STRING" id="366602.Caul_3087"/>
<dbReference type="GO" id="GO:0016020">
    <property type="term" value="C:membrane"/>
    <property type="evidence" value="ECO:0007669"/>
    <property type="project" value="InterPro"/>
</dbReference>
<evidence type="ECO:0000256" key="1">
    <source>
        <dbReference type="ARBA" id="ARBA00007734"/>
    </source>
</evidence>
<dbReference type="GO" id="GO:0042597">
    <property type="term" value="C:periplasmic space"/>
    <property type="evidence" value="ECO:0007669"/>
    <property type="project" value="InterPro"/>
</dbReference>
<dbReference type="Gene3D" id="1.10.530.10">
    <property type="match status" value="1"/>
</dbReference>
<dbReference type="GO" id="GO:0000270">
    <property type="term" value="P:peptidoglycan metabolic process"/>
    <property type="evidence" value="ECO:0007669"/>
    <property type="project" value="InterPro"/>
</dbReference>